<keyword evidence="2" id="KW-0560">Oxidoreductase</keyword>
<dbReference type="Gene3D" id="3.30.9.10">
    <property type="entry name" value="D-Amino Acid Oxidase, subunit A, domain 2"/>
    <property type="match status" value="1"/>
</dbReference>
<dbReference type="PROSITE" id="PS01304">
    <property type="entry name" value="UBIH"/>
    <property type="match status" value="1"/>
</dbReference>
<dbReference type="Pfam" id="PF01494">
    <property type="entry name" value="FAD_binding_3"/>
    <property type="match status" value="2"/>
</dbReference>
<dbReference type="InterPro" id="IPR002938">
    <property type="entry name" value="FAD-bd"/>
</dbReference>
<dbReference type="GO" id="GO:0004497">
    <property type="term" value="F:monooxygenase activity"/>
    <property type="evidence" value="ECO:0007669"/>
    <property type="project" value="UniProtKB-KW"/>
</dbReference>
<feature type="domain" description="FAD-binding" evidence="1">
    <location>
        <begin position="5"/>
        <end position="79"/>
    </location>
</feature>
<accession>A0ABT7LMB2</accession>
<sequence>MDPYDILIRGSGIVGRSLALRLGSHGLRVALLGEREARPQQLQDVRAYALNAASVGLLRELKVWDALPEDARSPVYDMRIRGDAAGAQLGFSAWQQGVPELAFIVDAGELERQLALALRYAPHVDVVSEAVPAALEALCEGRESRRRSELGVAFEPQAYGHRAIAARLTTDQPHQGVAHQWFRSPDVLALLPFERPQPAASFGLVWSLPEAEAQALLALPAEAFEQALSDATGGSAGALRLAGERQSWPLALARAGAVSGPGWVLLGDAAHLVHPLAGQGLNLGLADVLALAQVITEKEDWRSLGDPRLLRRYERARALPTLAMGELTDGLLKLFASEAAPVRRLRNEGLQWLDRAAPLKRWLTARALGQ</sequence>
<proteinExistence type="predicted"/>
<evidence type="ECO:0000313" key="3">
    <source>
        <dbReference type="Proteomes" id="UP001238603"/>
    </source>
</evidence>
<dbReference type="PANTHER" id="PTHR43876">
    <property type="entry name" value="UBIQUINONE BIOSYNTHESIS MONOOXYGENASE COQ6, MITOCHONDRIAL"/>
    <property type="match status" value="1"/>
</dbReference>
<feature type="domain" description="FAD-binding" evidence="1">
    <location>
        <begin position="139"/>
        <end position="318"/>
    </location>
</feature>
<name>A0ABT7LMB2_9BURK</name>
<dbReference type="EMBL" id="JASVDS010000003">
    <property type="protein sequence ID" value="MDL5032835.1"/>
    <property type="molecule type" value="Genomic_DNA"/>
</dbReference>
<dbReference type="PANTHER" id="PTHR43876:SF7">
    <property type="entry name" value="UBIQUINONE BIOSYNTHESIS MONOOXYGENASE COQ6, MITOCHONDRIAL"/>
    <property type="match status" value="1"/>
</dbReference>
<gene>
    <name evidence="2" type="ORF">QRD43_13050</name>
</gene>
<dbReference type="InterPro" id="IPR036188">
    <property type="entry name" value="FAD/NAD-bd_sf"/>
</dbReference>
<dbReference type="InterPro" id="IPR051205">
    <property type="entry name" value="UbiH/COQ6_monooxygenase"/>
</dbReference>
<dbReference type="Gene3D" id="3.50.50.60">
    <property type="entry name" value="FAD/NAD(P)-binding domain"/>
    <property type="match status" value="2"/>
</dbReference>
<comment type="caution">
    <text evidence="2">The sequence shown here is derived from an EMBL/GenBank/DDBJ whole genome shotgun (WGS) entry which is preliminary data.</text>
</comment>
<evidence type="ECO:0000313" key="2">
    <source>
        <dbReference type="EMBL" id="MDL5032835.1"/>
    </source>
</evidence>
<organism evidence="2 3">
    <name type="scientific">Roseateles subflavus</name>
    <dbReference type="NCBI Taxonomy" id="3053353"/>
    <lineage>
        <taxon>Bacteria</taxon>
        <taxon>Pseudomonadati</taxon>
        <taxon>Pseudomonadota</taxon>
        <taxon>Betaproteobacteria</taxon>
        <taxon>Burkholderiales</taxon>
        <taxon>Sphaerotilaceae</taxon>
        <taxon>Roseateles</taxon>
    </lineage>
</organism>
<dbReference type="RefSeq" id="WP_285982905.1">
    <property type="nucleotide sequence ID" value="NZ_JASVDS010000003.1"/>
</dbReference>
<protein>
    <submittedName>
        <fullName evidence="2">FAD-dependent monooxygenase</fullName>
    </submittedName>
</protein>
<evidence type="ECO:0000259" key="1">
    <source>
        <dbReference type="Pfam" id="PF01494"/>
    </source>
</evidence>
<dbReference type="Proteomes" id="UP001238603">
    <property type="component" value="Unassembled WGS sequence"/>
</dbReference>
<dbReference type="SUPFAM" id="SSF51905">
    <property type="entry name" value="FAD/NAD(P)-binding domain"/>
    <property type="match status" value="1"/>
</dbReference>
<dbReference type="InterPro" id="IPR018168">
    <property type="entry name" value="Ubi_Hdrlase_CS"/>
</dbReference>
<reference evidence="2 3" key="1">
    <citation type="submission" date="2023-06" db="EMBL/GenBank/DDBJ databases">
        <title>Pelomonas sp. APW6 16S ribosomal RNA gene genome sequencing and assembly.</title>
        <authorList>
            <person name="Woo H."/>
        </authorList>
    </citation>
    <scope>NUCLEOTIDE SEQUENCE [LARGE SCALE GENOMIC DNA]</scope>
    <source>
        <strain evidence="2 3">APW6</strain>
    </source>
</reference>
<keyword evidence="3" id="KW-1185">Reference proteome</keyword>
<dbReference type="PRINTS" id="PR00420">
    <property type="entry name" value="RNGMNOXGNASE"/>
</dbReference>
<keyword evidence="2" id="KW-0503">Monooxygenase</keyword>